<keyword evidence="3" id="KW-1185">Reference proteome</keyword>
<name>A0A1J8QS13_9AGAM</name>
<feature type="non-terminal residue" evidence="2">
    <location>
        <position position="1"/>
    </location>
</feature>
<evidence type="ECO:0000313" key="2">
    <source>
        <dbReference type="EMBL" id="OJA12210.1"/>
    </source>
</evidence>
<organism evidence="2 3">
    <name type="scientific">Rhizopogon vesiculosus</name>
    <dbReference type="NCBI Taxonomy" id="180088"/>
    <lineage>
        <taxon>Eukaryota</taxon>
        <taxon>Fungi</taxon>
        <taxon>Dikarya</taxon>
        <taxon>Basidiomycota</taxon>
        <taxon>Agaricomycotina</taxon>
        <taxon>Agaricomycetes</taxon>
        <taxon>Agaricomycetidae</taxon>
        <taxon>Boletales</taxon>
        <taxon>Suillineae</taxon>
        <taxon>Rhizopogonaceae</taxon>
        <taxon>Rhizopogon</taxon>
    </lineage>
</organism>
<dbReference type="Proteomes" id="UP000183567">
    <property type="component" value="Unassembled WGS sequence"/>
</dbReference>
<proteinExistence type="predicted"/>
<gene>
    <name evidence="2" type="ORF">AZE42_09560</name>
</gene>
<evidence type="ECO:0000313" key="3">
    <source>
        <dbReference type="Proteomes" id="UP000183567"/>
    </source>
</evidence>
<dbReference type="EMBL" id="LVVM01004786">
    <property type="protein sequence ID" value="OJA12210.1"/>
    <property type="molecule type" value="Genomic_DNA"/>
</dbReference>
<evidence type="ECO:0000256" key="1">
    <source>
        <dbReference type="SAM" id="Phobius"/>
    </source>
</evidence>
<dbReference type="AlphaFoldDB" id="A0A1J8QS13"/>
<keyword evidence="1" id="KW-0812">Transmembrane</keyword>
<comment type="caution">
    <text evidence="2">The sequence shown here is derived from an EMBL/GenBank/DDBJ whole genome shotgun (WGS) entry which is preliminary data.</text>
</comment>
<feature type="transmembrane region" description="Helical" evidence="1">
    <location>
        <begin position="25"/>
        <end position="47"/>
    </location>
</feature>
<protein>
    <submittedName>
        <fullName evidence="2">Uncharacterized protein</fullName>
    </submittedName>
</protein>
<sequence length="147" mass="16988">SLHTGECWIPGVIGYLDTTATTRLLVVYCLLVVAELEILLFLLYPAIKRDGLGIDNRFMRGLIQHNLLYFCCSFAFSLSVILALVFLPLYSHSRRVDYLFSNSYQVVLQNILVVRMHRDFWKSDRPPRDTDEQISLTTFMARIPDLV</sequence>
<keyword evidence="1" id="KW-0472">Membrane</keyword>
<reference evidence="2 3" key="1">
    <citation type="submission" date="2016-03" db="EMBL/GenBank/DDBJ databases">
        <title>Comparative genomics of the ectomycorrhizal sister species Rhizopogon vinicolor and Rhizopogon vesiculosus (Basidiomycota: Boletales) reveals a divergence of the mating type B locus.</title>
        <authorList>
            <person name="Mujic A.B."/>
            <person name="Kuo A."/>
            <person name="Tritt A."/>
            <person name="Lipzen A."/>
            <person name="Chen C."/>
            <person name="Johnson J."/>
            <person name="Sharma A."/>
            <person name="Barry K."/>
            <person name="Grigoriev I.V."/>
            <person name="Spatafora J.W."/>
        </authorList>
    </citation>
    <scope>NUCLEOTIDE SEQUENCE [LARGE SCALE GENOMIC DNA]</scope>
    <source>
        <strain evidence="2 3">AM-OR11-056</strain>
    </source>
</reference>
<accession>A0A1J8QS13</accession>
<feature type="transmembrane region" description="Helical" evidence="1">
    <location>
        <begin position="67"/>
        <end position="90"/>
    </location>
</feature>
<keyword evidence="1" id="KW-1133">Transmembrane helix</keyword>
<dbReference type="OrthoDB" id="2678403at2759"/>